<feature type="domain" description="ABC-2 type transporter transmembrane" evidence="9">
    <location>
        <begin position="265"/>
        <end position="474"/>
    </location>
</feature>
<dbReference type="PROSITE" id="PS00211">
    <property type="entry name" value="ABC_TRANSPORTER_1"/>
    <property type="match status" value="1"/>
</dbReference>
<comment type="similarity">
    <text evidence="2">Belongs to the ABC transporter superfamily. ABCG family. Eye pigment precursor importer (TC 3.A.1.204) subfamily.</text>
</comment>
<evidence type="ECO:0000313" key="12">
    <source>
        <dbReference type="Proteomes" id="UP000663829"/>
    </source>
</evidence>
<dbReference type="SUPFAM" id="SSF52540">
    <property type="entry name" value="P-loop containing nucleoside triphosphate hydrolases"/>
    <property type="match status" value="1"/>
</dbReference>
<dbReference type="InterPro" id="IPR017871">
    <property type="entry name" value="ABC_transporter-like_CS"/>
</dbReference>
<evidence type="ECO:0000256" key="3">
    <source>
        <dbReference type="ARBA" id="ARBA00022448"/>
    </source>
</evidence>
<dbReference type="PANTHER" id="PTHR48041:SF139">
    <property type="entry name" value="PROTEIN SCARLET"/>
    <property type="match status" value="1"/>
</dbReference>
<evidence type="ECO:0000256" key="2">
    <source>
        <dbReference type="ARBA" id="ARBA00005814"/>
    </source>
</evidence>
<organism evidence="10 12">
    <name type="scientific">Didymodactylos carnosus</name>
    <dbReference type="NCBI Taxonomy" id="1234261"/>
    <lineage>
        <taxon>Eukaryota</taxon>
        <taxon>Metazoa</taxon>
        <taxon>Spiralia</taxon>
        <taxon>Gnathifera</taxon>
        <taxon>Rotifera</taxon>
        <taxon>Eurotatoria</taxon>
        <taxon>Bdelloidea</taxon>
        <taxon>Philodinida</taxon>
        <taxon>Philodinidae</taxon>
        <taxon>Didymodactylos</taxon>
    </lineage>
</organism>
<dbReference type="GO" id="GO:0005524">
    <property type="term" value="F:ATP binding"/>
    <property type="evidence" value="ECO:0007669"/>
    <property type="project" value="InterPro"/>
</dbReference>
<keyword evidence="12" id="KW-1185">Reference proteome</keyword>
<dbReference type="InterPro" id="IPR050352">
    <property type="entry name" value="ABCG_transporters"/>
</dbReference>
<dbReference type="AlphaFoldDB" id="A0A815TTW1"/>
<comment type="caution">
    <text evidence="10">The sequence shown here is derived from an EMBL/GenBank/DDBJ whole genome shotgun (WGS) entry which is preliminary data.</text>
</comment>
<dbReference type="GO" id="GO:0140359">
    <property type="term" value="F:ABC-type transporter activity"/>
    <property type="evidence" value="ECO:0007669"/>
    <property type="project" value="InterPro"/>
</dbReference>
<dbReference type="Gene3D" id="3.40.50.300">
    <property type="entry name" value="P-loop containing nucleotide triphosphate hydrolases"/>
    <property type="match status" value="1"/>
</dbReference>
<evidence type="ECO:0000313" key="10">
    <source>
        <dbReference type="EMBL" id="CAF1506625.1"/>
    </source>
</evidence>
<dbReference type="GO" id="GO:0005886">
    <property type="term" value="C:plasma membrane"/>
    <property type="evidence" value="ECO:0007669"/>
    <property type="project" value="TreeGrafter"/>
</dbReference>
<reference evidence="10" key="1">
    <citation type="submission" date="2021-02" db="EMBL/GenBank/DDBJ databases">
        <authorList>
            <person name="Nowell W R."/>
        </authorList>
    </citation>
    <scope>NUCLEOTIDE SEQUENCE</scope>
</reference>
<dbReference type="InterPro" id="IPR013525">
    <property type="entry name" value="ABC2_TM"/>
</dbReference>
<dbReference type="Pfam" id="PF00005">
    <property type="entry name" value="ABC_tran"/>
    <property type="match status" value="1"/>
</dbReference>
<sequence>QGHGMAVEGTLHVNGVDALERNRLLMTKCGYVEQYELFIGTMTVKEHLIFQAMLRLKASISDSDRRARVEEVLWTMDLEKCQNTIIGVPGKLKGISGGELKRLTFASVILNDPKLLIVDEPTSGLDSHLAKSVVNIMKKLTDEGKTMITVIHQPTLEIYSSLDMISLLVNGKQAYFGDRTDTMEFFASSLQRPCPPNYNPAEYYLTQLSSNTNNGFVGKCIETFQHSSYNKSMIETIHHMNKISTQKSATDEEPVELDFESGFPRQMKWLLWRAFKAGSRNPVQTTDLLLKLLFPALTISIIYFQSATMDTPQTVQNSNAIVQVVLMSICTSNSFVVLATLPNVMHVFIRERKRYLYNTPAFYISKLIADFPFFMTMPILFITIVYWSVGFAATFKLYFLFCFVGVLATLASVAFNHIFAAIMPSVDSAVSIALPFIETAMLFTGFMINNRSVPVYFKWFQYSTWYYYSYSAILLGIWKPVHNMTFCHSTDYCFQTGAQVLDFYAIPDKLGFDVTMLVVLIAAYHVATYILILIRLKRS</sequence>
<feature type="transmembrane region" description="Helical" evidence="7">
    <location>
        <begin position="362"/>
        <end position="386"/>
    </location>
</feature>
<dbReference type="OrthoDB" id="66620at2759"/>
<evidence type="ECO:0000259" key="8">
    <source>
        <dbReference type="Pfam" id="PF00005"/>
    </source>
</evidence>
<dbReference type="InterPro" id="IPR003439">
    <property type="entry name" value="ABC_transporter-like_ATP-bd"/>
</dbReference>
<dbReference type="Proteomes" id="UP000681722">
    <property type="component" value="Unassembled WGS sequence"/>
</dbReference>
<keyword evidence="4 7" id="KW-0812">Transmembrane</keyword>
<evidence type="ECO:0000313" key="11">
    <source>
        <dbReference type="EMBL" id="CAF4367849.1"/>
    </source>
</evidence>
<evidence type="ECO:0000259" key="9">
    <source>
        <dbReference type="Pfam" id="PF01061"/>
    </source>
</evidence>
<dbReference type="EMBL" id="CAJNOQ010022842">
    <property type="protein sequence ID" value="CAF1506625.1"/>
    <property type="molecule type" value="Genomic_DNA"/>
</dbReference>
<comment type="subcellular location">
    <subcellularLocation>
        <location evidence="1">Membrane</location>
        <topology evidence="1">Multi-pass membrane protein</topology>
    </subcellularLocation>
</comment>
<keyword evidence="3" id="KW-0813">Transport</keyword>
<feature type="domain" description="ABC transporter" evidence="8">
    <location>
        <begin position="6"/>
        <end position="123"/>
    </location>
</feature>
<evidence type="ECO:0000256" key="7">
    <source>
        <dbReference type="SAM" id="Phobius"/>
    </source>
</evidence>
<dbReference type="PANTHER" id="PTHR48041">
    <property type="entry name" value="ABC TRANSPORTER G FAMILY MEMBER 28"/>
    <property type="match status" value="1"/>
</dbReference>
<feature type="transmembrane region" description="Helical" evidence="7">
    <location>
        <begin position="398"/>
        <end position="422"/>
    </location>
</feature>
<evidence type="ECO:0000256" key="4">
    <source>
        <dbReference type="ARBA" id="ARBA00022692"/>
    </source>
</evidence>
<feature type="transmembrane region" description="Helical" evidence="7">
    <location>
        <begin position="320"/>
        <end position="341"/>
    </location>
</feature>
<protein>
    <submittedName>
        <fullName evidence="10">Uncharacterized protein</fullName>
    </submittedName>
</protein>
<feature type="non-terminal residue" evidence="10">
    <location>
        <position position="1"/>
    </location>
</feature>
<evidence type="ECO:0000256" key="6">
    <source>
        <dbReference type="ARBA" id="ARBA00023136"/>
    </source>
</evidence>
<keyword evidence="5 7" id="KW-1133">Transmembrane helix</keyword>
<accession>A0A815TTW1</accession>
<evidence type="ECO:0000256" key="1">
    <source>
        <dbReference type="ARBA" id="ARBA00004141"/>
    </source>
</evidence>
<dbReference type="InterPro" id="IPR027417">
    <property type="entry name" value="P-loop_NTPase"/>
</dbReference>
<feature type="transmembrane region" description="Helical" evidence="7">
    <location>
        <begin position="288"/>
        <end position="308"/>
    </location>
</feature>
<keyword evidence="6 7" id="KW-0472">Membrane</keyword>
<dbReference type="Pfam" id="PF01061">
    <property type="entry name" value="ABC2_membrane"/>
    <property type="match status" value="1"/>
</dbReference>
<dbReference type="GO" id="GO:0016887">
    <property type="term" value="F:ATP hydrolysis activity"/>
    <property type="evidence" value="ECO:0007669"/>
    <property type="project" value="InterPro"/>
</dbReference>
<proteinExistence type="inferred from homology"/>
<evidence type="ECO:0000256" key="5">
    <source>
        <dbReference type="ARBA" id="ARBA00022989"/>
    </source>
</evidence>
<feature type="transmembrane region" description="Helical" evidence="7">
    <location>
        <begin position="429"/>
        <end position="448"/>
    </location>
</feature>
<dbReference type="Proteomes" id="UP000663829">
    <property type="component" value="Unassembled WGS sequence"/>
</dbReference>
<feature type="transmembrane region" description="Helical" evidence="7">
    <location>
        <begin position="514"/>
        <end position="534"/>
    </location>
</feature>
<gene>
    <name evidence="10" type="ORF">GPM918_LOCUS36924</name>
    <name evidence="11" type="ORF">SRO942_LOCUS37679</name>
</gene>
<dbReference type="EMBL" id="CAJOBC010088372">
    <property type="protein sequence ID" value="CAF4367849.1"/>
    <property type="molecule type" value="Genomic_DNA"/>
</dbReference>
<name>A0A815TTW1_9BILA</name>